<comment type="caution">
    <text evidence="1">The sequence shown here is derived from an EMBL/GenBank/DDBJ whole genome shotgun (WGS) entry which is preliminary data.</text>
</comment>
<proteinExistence type="predicted"/>
<name>A0ACB8UKB8_9APHY</name>
<sequence>MAPKEARRLDYERGGFDEASGQHFLFSSHNLDSATHLSLHRCWIANMRRLTRSRAKADMQMSGSDNDMDVVEEDPIQDDVDEPQITVEDEDEDEEEDEDEDGKEDQLDDDEEDEGSDDEVAEVGPSSVPPRLRIKLKLPAQGSGASSRNATGTSTPEVTSRRRYARRVVGSDIESESSDPEDSDESASVATPGRPLTARQAVLRNVVDSSHVSLEEPPNPRKKKPLTEIEMALKREETARKRKNLSEKKLEDEKAETINRLLKKQSRPRGRRNALATAEDRPTPIALDADGEEVAEEGSATPILPKMYRWISTTKGPGAEPKMVMSFSVPAAALPRDALSESASGIDIDSKTVLPMQDSPRPPQSCDVEGCRATRKYRLVKDFHRGACGMSHLKQLEAQLAAV</sequence>
<evidence type="ECO:0000313" key="1">
    <source>
        <dbReference type="EMBL" id="KAI0094724.1"/>
    </source>
</evidence>
<gene>
    <name evidence="1" type="ORF">BDY19DRAFT_38751</name>
</gene>
<evidence type="ECO:0000313" key="2">
    <source>
        <dbReference type="Proteomes" id="UP001055072"/>
    </source>
</evidence>
<keyword evidence="2" id="KW-1185">Reference proteome</keyword>
<accession>A0ACB8UKB8</accession>
<organism evidence="1 2">
    <name type="scientific">Irpex rosettiformis</name>
    <dbReference type="NCBI Taxonomy" id="378272"/>
    <lineage>
        <taxon>Eukaryota</taxon>
        <taxon>Fungi</taxon>
        <taxon>Dikarya</taxon>
        <taxon>Basidiomycota</taxon>
        <taxon>Agaricomycotina</taxon>
        <taxon>Agaricomycetes</taxon>
        <taxon>Polyporales</taxon>
        <taxon>Irpicaceae</taxon>
        <taxon>Irpex</taxon>
    </lineage>
</organism>
<dbReference type="EMBL" id="MU274900">
    <property type="protein sequence ID" value="KAI0094724.1"/>
    <property type="molecule type" value="Genomic_DNA"/>
</dbReference>
<reference evidence="1" key="1">
    <citation type="journal article" date="2021" name="Environ. Microbiol.">
        <title>Gene family expansions and transcriptome signatures uncover fungal adaptations to wood decay.</title>
        <authorList>
            <person name="Hage H."/>
            <person name="Miyauchi S."/>
            <person name="Viragh M."/>
            <person name="Drula E."/>
            <person name="Min B."/>
            <person name="Chaduli D."/>
            <person name="Navarro D."/>
            <person name="Favel A."/>
            <person name="Norest M."/>
            <person name="Lesage-Meessen L."/>
            <person name="Balint B."/>
            <person name="Merenyi Z."/>
            <person name="de Eugenio L."/>
            <person name="Morin E."/>
            <person name="Martinez A.T."/>
            <person name="Baldrian P."/>
            <person name="Stursova M."/>
            <person name="Martinez M.J."/>
            <person name="Novotny C."/>
            <person name="Magnuson J.K."/>
            <person name="Spatafora J.W."/>
            <person name="Maurice S."/>
            <person name="Pangilinan J."/>
            <person name="Andreopoulos W."/>
            <person name="LaButti K."/>
            <person name="Hundley H."/>
            <person name="Na H."/>
            <person name="Kuo A."/>
            <person name="Barry K."/>
            <person name="Lipzen A."/>
            <person name="Henrissat B."/>
            <person name="Riley R."/>
            <person name="Ahrendt S."/>
            <person name="Nagy L.G."/>
            <person name="Grigoriev I.V."/>
            <person name="Martin F."/>
            <person name="Rosso M.N."/>
        </authorList>
    </citation>
    <scope>NUCLEOTIDE SEQUENCE</scope>
    <source>
        <strain evidence="1">CBS 384.51</strain>
    </source>
</reference>
<dbReference type="Proteomes" id="UP001055072">
    <property type="component" value="Unassembled WGS sequence"/>
</dbReference>
<protein>
    <submittedName>
        <fullName evidence="1">Uncharacterized protein</fullName>
    </submittedName>
</protein>